<dbReference type="Gene3D" id="3.90.550.10">
    <property type="entry name" value="Spore Coat Polysaccharide Biosynthesis Protein SpsA, Chain A"/>
    <property type="match status" value="1"/>
</dbReference>
<gene>
    <name evidence="2" type="ORF">FPE01S_04_04680</name>
</gene>
<keyword evidence="2" id="KW-0808">Transferase</keyword>
<comment type="caution">
    <text evidence="2">The sequence shown here is derived from an EMBL/GenBank/DDBJ whole genome shotgun (WGS) entry which is preliminary data.</text>
</comment>
<dbReference type="Pfam" id="PF00535">
    <property type="entry name" value="Glycos_transf_2"/>
    <property type="match status" value="1"/>
</dbReference>
<evidence type="ECO:0000259" key="1">
    <source>
        <dbReference type="Pfam" id="PF00535"/>
    </source>
</evidence>
<protein>
    <submittedName>
        <fullName evidence="2">Putative glycosyltransferase</fullName>
    </submittedName>
</protein>
<feature type="domain" description="Glycosyltransferase 2-like" evidence="1">
    <location>
        <begin position="4"/>
        <end position="129"/>
    </location>
</feature>
<dbReference type="OrthoDB" id="9788101at2"/>
<dbReference type="AlphaFoldDB" id="A0A0E9N5X6"/>
<evidence type="ECO:0000313" key="3">
    <source>
        <dbReference type="Proteomes" id="UP000033121"/>
    </source>
</evidence>
<organism evidence="2 3">
    <name type="scientific">Flavihumibacter petaseus NBRC 106054</name>
    <dbReference type="NCBI Taxonomy" id="1220578"/>
    <lineage>
        <taxon>Bacteria</taxon>
        <taxon>Pseudomonadati</taxon>
        <taxon>Bacteroidota</taxon>
        <taxon>Chitinophagia</taxon>
        <taxon>Chitinophagales</taxon>
        <taxon>Chitinophagaceae</taxon>
        <taxon>Flavihumibacter</taxon>
    </lineage>
</organism>
<dbReference type="Proteomes" id="UP000033121">
    <property type="component" value="Unassembled WGS sequence"/>
</dbReference>
<dbReference type="PANTHER" id="PTHR22916">
    <property type="entry name" value="GLYCOSYLTRANSFERASE"/>
    <property type="match status" value="1"/>
</dbReference>
<evidence type="ECO:0000313" key="2">
    <source>
        <dbReference type="EMBL" id="GAO45224.1"/>
    </source>
</evidence>
<proteinExistence type="predicted"/>
<keyword evidence="3" id="KW-1185">Reference proteome</keyword>
<reference evidence="2 3" key="1">
    <citation type="submission" date="2015-04" db="EMBL/GenBank/DDBJ databases">
        <title>Whole genome shotgun sequence of Flavihumibacter petaseus NBRC 106054.</title>
        <authorList>
            <person name="Miyazawa S."/>
            <person name="Hosoyama A."/>
            <person name="Hashimoto M."/>
            <person name="Noguchi M."/>
            <person name="Tsuchikane K."/>
            <person name="Ohji S."/>
            <person name="Yamazoe A."/>
            <person name="Ichikawa N."/>
            <person name="Kimura A."/>
            <person name="Fujita N."/>
        </authorList>
    </citation>
    <scope>NUCLEOTIDE SEQUENCE [LARGE SCALE GENOMIC DNA]</scope>
    <source>
        <strain evidence="2 3">NBRC 106054</strain>
    </source>
</reference>
<dbReference type="RefSeq" id="WP_046371172.1">
    <property type="nucleotide sequence ID" value="NZ_BBWV01000004.1"/>
</dbReference>
<dbReference type="EMBL" id="BBWV01000004">
    <property type="protein sequence ID" value="GAO45224.1"/>
    <property type="molecule type" value="Genomic_DNA"/>
</dbReference>
<dbReference type="InterPro" id="IPR029044">
    <property type="entry name" value="Nucleotide-diphossugar_trans"/>
</dbReference>
<accession>A0A0E9N5X6</accession>
<dbReference type="GO" id="GO:0016758">
    <property type="term" value="F:hexosyltransferase activity"/>
    <property type="evidence" value="ECO:0007669"/>
    <property type="project" value="UniProtKB-ARBA"/>
</dbReference>
<sequence>MKISVITITFNNEKGLSRTLESLRSQKIENLQVIVIDGGSSDGSLEMIRKSPVVTDWISESDNGVYNAMNKGLQRVTGDLVFFLNGGDEFTGSGVLQQVTGFISRHPGFDIYYGNVLDIYEDGRQALRKPDSISKVSLYRKMICHQGIFAAARLFKENGGFDEELRIKADYDWLLRNIFRNASHCYMDLQIANYEMGGISTTLYDTVSVREIPRVRDRYYSARIQKKIRRYLLNPRIPVFYWLYNRPVFTRMIDKCIK</sequence>
<dbReference type="CDD" id="cd06433">
    <property type="entry name" value="GT_2_WfgS_like"/>
    <property type="match status" value="1"/>
</dbReference>
<dbReference type="STRING" id="1220578.FPE01S_04_04680"/>
<name>A0A0E9N5X6_9BACT</name>
<dbReference type="PANTHER" id="PTHR22916:SF67">
    <property type="entry name" value="COLANIC ACID BIOSYNTHESIS GLYCOSYL TRANSFERASE WCAE-RELATED"/>
    <property type="match status" value="1"/>
</dbReference>
<dbReference type="SUPFAM" id="SSF53448">
    <property type="entry name" value="Nucleotide-diphospho-sugar transferases"/>
    <property type="match status" value="1"/>
</dbReference>
<dbReference type="InterPro" id="IPR001173">
    <property type="entry name" value="Glyco_trans_2-like"/>
</dbReference>